<protein>
    <recommendedName>
        <fullName evidence="3">TTF-type domain-containing protein</fullName>
    </recommendedName>
</protein>
<sequence length="391" mass="44032">MHGSVYRRLKSQWFPETSWLRYSPSRDSVVCAPCYVFGSKDKGNAISTNPVSDWSYLWRMKCSHQKLIGHRDSMEASENLGLVIKGQKQDICQSICTAYSDLVTRNRTNLSAIVATIFLCGKQNIALCGHEEETSHFKVVLREKAKTDSTLADHLTSGDPTFPSVCESLEELGSNHNDAKSVAYLNAVTKFNFIVTAVKHVLAGVAPLSLLLQKKDCDLLTAAKEASVIKTMLKGERENEAVLEALYNEAVDIARGVDVEPSLPRLYGRQRNILNVPAQDTSTYGRINMLLNGQDRFAAERLLSLNDEQLTRDDTAFIYNTYCRDLNVHEPNFARKVDKWNIMWTLNEQETRPQSMVDTSNAINRFTSQVHNIYRCFAILLCMPFTTATAE</sequence>
<feature type="non-terminal residue" evidence="1">
    <location>
        <position position="391"/>
    </location>
</feature>
<evidence type="ECO:0008006" key="3">
    <source>
        <dbReference type="Google" id="ProtNLM"/>
    </source>
</evidence>
<evidence type="ECO:0000313" key="1">
    <source>
        <dbReference type="EMBL" id="WAR04814.1"/>
    </source>
</evidence>
<gene>
    <name evidence="1" type="ORF">MAR_020183</name>
</gene>
<accession>A0ABY7E6K7</accession>
<reference evidence="1" key="1">
    <citation type="submission" date="2022-11" db="EMBL/GenBank/DDBJ databases">
        <title>Centuries of genome instability and evolution in soft-shell clam transmissible cancer (bioRxiv).</title>
        <authorList>
            <person name="Hart S.F.M."/>
            <person name="Yonemitsu M.A."/>
            <person name="Giersch R.M."/>
            <person name="Beal B.F."/>
            <person name="Arriagada G."/>
            <person name="Davis B.W."/>
            <person name="Ostrander E.A."/>
            <person name="Goff S.P."/>
            <person name="Metzger M.J."/>
        </authorList>
    </citation>
    <scope>NUCLEOTIDE SEQUENCE</scope>
    <source>
        <strain evidence="1">MELC-2E11</strain>
        <tissue evidence="1">Siphon/mantle</tissue>
    </source>
</reference>
<keyword evidence="2" id="KW-1185">Reference proteome</keyword>
<organism evidence="1 2">
    <name type="scientific">Mya arenaria</name>
    <name type="common">Soft-shell clam</name>
    <dbReference type="NCBI Taxonomy" id="6604"/>
    <lineage>
        <taxon>Eukaryota</taxon>
        <taxon>Metazoa</taxon>
        <taxon>Spiralia</taxon>
        <taxon>Lophotrochozoa</taxon>
        <taxon>Mollusca</taxon>
        <taxon>Bivalvia</taxon>
        <taxon>Autobranchia</taxon>
        <taxon>Heteroconchia</taxon>
        <taxon>Euheterodonta</taxon>
        <taxon>Imparidentia</taxon>
        <taxon>Neoheterodontei</taxon>
        <taxon>Myida</taxon>
        <taxon>Myoidea</taxon>
        <taxon>Myidae</taxon>
        <taxon>Mya</taxon>
    </lineage>
</organism>
<proteinExistence type="predicted"/>
<dbReference type="PANTHER" id="PTHR46289">
    <property type="entry name" value="52 KDA REPRESSOR OF THE INHIBITOR OF THE PROTEIN KINASE-LIKE PROTEIN-RELATED"/>
    <property type="match status" value="1"/>
</dbReference>
<dbReference type="EMBL" id="CP111016">
    <property type="protein sequence ID" value="WAR04814.1"/>
    <property type="molecule type" value="Genomic_DNA"/>
</dbReference>
<dbReference type="InterPro" id="IPR052958">
    <property type="entry name" value="IFN-induced_PKR_regulator"/>
</dbReference>
<dbReference type="Proteomes" id="UP001164746">
    <property type="component" value="Chromosome 5"/>
</dbReference>
<dbReference type="PANTHER" id="PTHR46289:SF17">
    <property type="entry name" value="HAT C-TERMINAL DIMERISATION DOMAIN-CONTAINING PROTEIN"/>
    <property type="match status" value="1"/>
</dbReference>
<name>A0ABY7E6K7_MYAAR</name>
<evidence type="ECO:0000313" key="2">
    <source>
        <dbReference type="Proteomes" id="UP001164746"/>
    </source>
</evidence>